<proteinExistence type="predicted"/>
<dbReference type="EMBL" id="GGMS01016910">
    <property type="protein sequence ID" value="MBY86113.1"/>
    <property type="molecule type" value="Transcribed_RNA"/>
</dbReference>
<organism evidence="1">
    <name type="scientific">Sipha flava</name>
    <name type="common">yellow sugarcane aphid</name>
    <dbReference type="NCBI Taxonomy" id="143950"/>
    <lineage>
        <taxon>Eukaryota</taxon>
        <taxon>Metazoa</taxon>
        <taxon>Ecdysozoa</taxon>
        <taxon>Arthropoda</taxon>
        <taxon>Hexapoda</taxon>
        <taxon>Insecta</taxon>
        <taxon>Pterygota</taxon>
        <taxon>Neoptera</taxon>
        <taxon>Paraneoptera</taxon>
        <taxon>Hemiptera</taxon>
        <taxon>Sternorrhyncha</taxon>
        <taxon>Aphidomorpha</taxon>
        <taxon>Aphidoidea</taxon>
        <taxon>Aphididae</taxon>
        <taxon>Sipha</taxon>
    </lineage>
</organism>
<protein>
    <submittedName>
        <fullName evidence="1">Putative RNA-directed DNA polymerase</fullName>
    </submittedName>
</protein>
<name>A0A2S2R865_9HEMI</name>
<dbReference type="AlphaFoldDB" id="A0A2S2R865"/>
<gene>
    <name evidence="1" type="ORF">g.69155</name>
</gene>
<evidence type="ECO:0000313" key="1">
    <source>
        <dbReference type="EMBL" id="MBY86113.1"/>
    </source>
</evidence>
<accession>A0A2S2R865</accession>
<dbReference type="GO" id="GO:0003964">
    <property type="term" value="F:RNA-directed DNA polymerase activity"/>
    <property type="evidence" value="ECO:0007669"/>
    <property type="project" value="UniProtKB-KW"/>
</dbReference>
<keyword evidence="1" id="KW-0695">RNA-directed DNA polymerase</keyword>
<reference evidence="1" key="1">
    <citation type="submission" date="2018-04" db="EMBL/GenBank/DDBJ databases">
        <title>Transcriptome assembly of Sipha flava.</title>
        <authorList>
            <person name="Scully E.D."/>
            <person name="Geib S.M."/>
            <person name="Palmer N.A."/>
            <person name="Koch K."/>
            <person name="Bradshaw J."/>
            <person name="Heng-Moss T."/>
            <person name="Sarath G."/>
        </authorList>
    </citation>
    <scope>NUCLEOTIDE SEQUENCE</scope>
</reference>
<sequence>MLFPILHKKSAIHKKFLILIYRQILRPLLTHACPIWGNCSSAHIRKIQIFQNKILRIITNTPWFIRKVNLHKDLQILEIQDHIRAFAKNVHSSLQKSTGSLDYNLHIRSPPNRRLKCGCPHDLIS</sequence>
<keyword evidence="1" id="KW-0808">Transferase</keyword>
<keyword evidence="1" id="KW-0548">Nucleotidyltransferase</keyword>